<gene>
    <name evidence="2" type="ORF">BQ8482_70027</name>
</gene>
<organism evidence="2 3">
    <name type="scientific">Mesorhizobium delmotii</name>
    <dbReference type="NCBI Taxonomy" id="1631247"/>
    <lineage>
        <taxon>Bacteria</taxon>
        <taxon>Pseudomonadati</taxon>
        <taxon>Pseudomonadota</taxon>
        <taxon>Alphaproteobacteria</taxon>
        <taxon>Hyphomicrobiales</taxon>
        <taxon>Phyllobacteriaceae</taxon>
        <taxon>Mesorhizobium</taxon>
    </lineage>
</organism>
<sequence length="140" mass="16099">MSSLHIKGQPSPNPKAERIGAAIPDTATERFLVHVTRVEGLRQRGFSNDEIYRIVGPRRTLARRRERNETLTIAESDRVMRLERISTMADRVFGNHEKAQRWLRKHSRVLNETPINLLQSETGAALVEEELHRIDHGIFA</sequence>
<keyword evidence="3" id="KW-1185">Reference proteome</keyword>
<dbReference type="NCBIfam" id="TIGR02293">
    <property type="entry name" value="TAS_TIGR02293"/>
    <property type="match status" value="1"/>
</dbReference>
<proteinExistence type="predicted"/>
<dbReference type="AlphaFoldDB" id="A0A2P9AW12"/>
<evidence type="ECO:0000259" key="1">
    <source>
        <dbReference type="Pfam" id="PF09722"/>
    </source>
</evidence>
<dbReference type="EMBL" id="FUIG01000081">
    <property type="protein sequence ID" value="SJM35297.1"/>
    <property type="molecule type" value="Genomic_DNA"/>
</dbReference>
<dbReference type="Pfam" id="PF09722">
    <property type="entry name" value="Xre_MbcA_ParS_C"/>
    <property type="match status" value="1"/>
</dbReference>
<evidence type="ECO:0000313" key="3">
    <source>
        <dbReference type="Proteomes" id="UP000245698"/>
    </source>
</evidence>
<dbReference type="InterPro" id="IPR011979">
    <property type="entry name" value="Antitox_Xre"/>
</dbReference>
<feature type="domain" description="Antitoxin Xre/MbcA/ParS-like toxin-binding" evidence="1">
    <location>
        <begin position="89"/>
        <end position="137"/>
    </location>
</feature>
<evidence type="ECO:0000313" key="2">
    <source>
        <dbReference type="EMBL" id="SJM35297.1"/>
    </source>
</evidence>
<name>A0A2P9AW12_9HYPH</name>
<dbReference type="InterPro" id="IPR024467">
    <property type="entry name" value="Xre/MbcA/ParS-like_toxin-bd"/>
</dbReference>
<protein>
    <recommendedName>
        <fullName evidence="1">Antitoxin Xre/MbcA/ParS-like toxin-binding domain-containing protein</fullName>
    </recommendedName>
</protein>
<reference evidence="3" key="1">
    <citation type="submission" date="2016-12" db="EMBL/GenBank/DDBJ databases">
        <authorList>
            <person name="Brunel B."/>
        </authorList>
    </citation>
    <scope>NUCLEOTIDE SEQUENCE [LARGE SCALE GENOMIC DNA]</scope>
</reference>
<dbReference type="Proteomes" id="UP000245698">
    <property type="component" value="Unassembled WGS sequence"/>
</dbReference>
<dbReference type="RefSeq" id="WP_123151559.1">
    <property type="nucleotide sequence ID" value="NZ_FUIG01000081.1"/>
</dbReference>
<accession>A0A2P9AW12</accession>